<name>A0A1D1UZ57_RAMVA</name>
<evidence type="ECO:0000256" key="1">
    <source>
        <dbReference type="SAM" id="MobiDB-lite"/>
    </source>
</evidence>
<accession>A0A1D1UZ57</accession>
<reference evidence="2 3" key="1">
    <citation type="journal article" date="2016" name="Nat. Commun.">
        <title>Extremotolerant tardigrade genome and improved radiotolerance of human cultured cells by tardigrade-unique protein.</title>
        <authorList>
            <person name="Hashimoto T."/>
            <person name="Horikawa D.D."/>
            <person name="Saito Y."/>
            <person name="Kuwahara H."/>
            <person name="Kozuka-Hata H."/>
            <person name="Shin-I T."/>
            <person name="Minakuchi Y."/>
            <person name="Ohishi K."/>
            <person name="Motoyama A."/>
            <person name="Aizu T."/>
            <person name="Enomoto A."/>
            <person name="Kondo K."/>
            <person name="Tanaka S."/>
            <person name="Hara Y."/>
            <person name="Koshikawa S."/>
            <person name="Sagara H."/>
            <person name="Miura T."/>
            <person name="Yokobori S."/>
            <person name="Miyagawa K."/>
            <person name="Suzuki Y."/>
            <person name="Kubo T."/>
            <person name="Oyama M."/>
            <person name="Kohara Y."/>
            <person name="Fujiyama A."/>
            <person name="Arakawa K."/>
            <person name="Katayama T."/>
            <person name="Toyoda A."/>
            <person name="Kunieda T."/>
        </authorList>
    </citation>
    <scope>NUCLEOTIDE SEQUENCE [LARGE SCALE GENOMIC DNA]</scope>
    <source>
        <strain evidence="2 3">YOKOZUNA-1</strain>
    </source>
</reference>
<protein>
    <submittedName>
        <fullName evidence="2">Uncharacterized protein</fullName>
    </submittedName>
</protein>
<evidence type="ECO:0000313" key="3">
    <source>
        <dbReference type="Proteomes" id="UP000186922"/>
    </source>
</evidence>
<organism evidence="2 3">
    <name type="scientific">Ramazzottius varieornatus</name>
    <name type="common">Water bear</name>
    <name type="synonym">Tardigrade</name>
    <dbReference type="NCBI Taxonomy" id="947166"/>
    <lineage>
        <taxon>Eukaryota</taxon>
        <taxon>Metazoa</taxon>
        <taxon>Ecdysozoa</taxon>
        <taxon>Tardigrada</taxon>
        <taxon>Eutardigrada</taxon>
        <taxon>Parachela</taxon>
        <taxon>Hypsibioidea</taxon>
        <taxon>Ramazzottiidae</taxon>
        <taxon>Ramazzottius</taxon>
    </lineage>
</organism>
<feature type="region of interest" description="Disordered" evidence="1">
    <location>
        <begin position="41"/>
        <end position="72"/>
    </location>
</feature>
<feature type="region of interest" description="Disordered" evidence="1">
    <location>
        <begin position="1"/>
        <end position="28"/>
    </location>
</feature>
<dbReference type="Proteomes" id="UP000186922">
    <property type="component" value="Unassembled WGS sequence"/>
</dbReference>
<gene>
    <name evidence="2" type="primary">RvY_03698-1</name>
    <name evidence="2" type="synonym">RvY_03698.1</name>
    <name evidence="2" type="ORF">RvY_03698</name>
</gene>
<dbReference type="AlphaFoldDB" id="A0A1D1UZ57"/>
<sequence length="72" mass="8009">MLKTRLSKHKKRPVTPPGSTGSTGAAERMLQKLPLFSLFCTQRPDYPPRSASPIQQKGTKKVGRTDTPKFRA</sequence>
<evidence type="ECO:0000313" key="2">
    <source>
        <dbReference type="EMBL" id="GAU91448.1"/>
    </source>
</evidence>
<comment type="caution">
    <text evidence="2">The sequence shown here is derived from an EMBL/GenBank/DDBJ whole genome shotgun (WGS) entry which is preliminary data.</text>
</comment>
<keyword evidence="3" id="KW-1185">Reference proteome</keyword>
<feature type="compositionally biased region" description="Basic and acidic residues" evidence="1">
    <location>
        <begin position="63"/>
        <end position="72"/>
    </location>
</feature>
<proteinExistence type="predicted"/>
<dbReference type="EMBL" id="BDGG01000002">
    <property type="protein sequence ID" value="GAU91448.1"/>
    <property type="molecule type" value="Genomic_DNA"/>
</dbReference>
<feature type="compositionally biased region" description="Basic residues" evidence="1">
    <location>
        <begin position="1"/>
        <end position="13"/>
    </location>
</feature>